<accession>A0A6J4IDY8</accession>
<sequence>VDQNTSSERYCTNVGSEANGHGIITADPSKPHYSAMAYHYTSDELWHPDVPHTGSCDTTPQWSVHGASDWDTVKRFYAVSTPATFGTEHPFETSEAAAMFNANVVVPAGTPADTSAATRTGAMASARMVGMSYMVRPALDANGEPLKDRRPRRIIGQGEIAAEGGFVLPFWGVVSSAYDRAAVIAQNWSSNGRRASYPTNYYTATPLALAGTNNVTPAVSAWQPSMTISPTLTTRTTQTNTGTERHSEVTGITVRVSDCFATTQPPMQFFFCPAGGTCGAPVAPPVVNGARQYTFQFAFDGILDPPASYGYVYVRVPRTGEETMSWYQLAGAVVPASIEGHAPLLDGLLNVDMPPDSKPPDGRDSTVLFSPAQTCLGTLPAGIRGVLGIPLQVHVALANRAAPWGAVASDPRLRVRLSYNQELVKRMGIDENDLVVLKFIPGSRNEPGVFRPIQLVGRSTALDWLAISGRVFSR</sequence>
<name>A0A6J4IDY8_9CHLR</name>
<gene>
    <name evidence="1" type="ORF">AVDCRST_MAG93-1687</name>
</gene>
<dbReference type="EMBL" id="CADCTR010000572">
    <property type="protein sequence ID" value="CAA9249516.1"/>
    <property type="molecule type" value="Genomic_DNA"/>
</dbReference>
<protein>
    <submittedName>
        <fullName evidence="1">Uncharacterized protein</fullName>
    </submittedName>
</protein>
<reference evidence="1" key="1">
    <citation type="submission" date="2020-02" db="EMBL/GenBank/DDBJ databases">
        <authorList>
            <person name="Meier V. D."/>
        </authorList>
    </citation>
    <scope>NUCLEOTIDE SEQUENCE</scope>
    <source>
        <strain evidence="1">AVDCRST_MAG93</strain>
    </source>
</reference>
<evidence type="ECO:0000313" key="1">
    <source>
        <dbReference type="EMBL" id="CAA9249516.1"/>
    </source>
</evidence>
<feature type="non-terminal residue" evidence="1">
    <location>
        <position position="474"/>
    </location>
</feature>
<dbReference type="AlphaFoldDB" id="A0A6J4IDY8"/>
<proteinExistence type="predicted"/>
<organism evidence="1">
    <name type="scientific">uncultured Chloroflexia bacterium</name>
    <dbReference type="NCBI Taxonomy" id="1672391"/>
    <lineage>
        <taxon>Bacteria</taxon>
        <taxon>Bacillati</taxon>
        <taxon>Chloroflexota</taxon>
        <taxon>Chloroflexia</taxon>
        <taxon>environmental samples</taxon>
    </lineage>
</organism>
<feature type="non-terminal residue" evidence="1">
    <location>
        <position position="1"/>
    </location>
</feature>